<feature type="chain" id="PRO_5040993790" evidence="1">
    <location>
        <begin position="23"/>
        <end position="195"/>
    </location>
</feature>
<name>A0A9X3YPX8_9GAMM</name>
<feature type="domain" description="Peptidase C39-like" evidence="2">
    <location>
        <begin position="29"/>
        <end position="165"/>
    </location>
</feature>
<dbReference type="Pfam" id="PF13529">
    <property type="entry name" value="Peptidase_C39_2"/>
    <property type="match status" value="1"/>
</dbReference>
<keyword evidence="4" id="KW-1185">Reference proteome</keyword>
<dbReference type="Proteomes" id="UP001139971">
    <property type="component" value="Unassembled WGS sequence"/>
</dbReference>
<dbReference type="RefSeq" id="WP_263541359.1">
    <property type="nucleotide sequence ID" value="NZ_JAOVZO020000020.1"/>
</dbReference>
<protein>
    <submittedName>
        <fullName evidence="3">C39 family peptidase</fullName>
    </submittedName>
</protein>
<dbReference type="AlphaFoldDB" id="A0A9X3YPX8"/>
<evidence type="ECO:0000313" key="4">
    <source>
        <dbReference type="Proteomes" id="UP001139971"/>
    </source>
</evidence>
<evidence type="ECO:0000313" key="3">
    <source>
        <dbReference type="EMBL" id="MDC8015814.1"/>
    </source>
</evidence>
<evidence type="ECO:0000259" key="2">
    <source>
        <dbReference type="Pfam" id="PF13529"/>
    </source>
</evidence>
<reference evidence="3" key="1">
    <citation type="submission" date="2023-02" db="EMBL/GenBank/DDBJ databases">
        <title>Tahibacter soli sp. nov. isolated from soil.</title>
        <authorList>
            <person name="Baek J.H."/>
            <person name="Lee J.K."/>
            <person name="Choi D.G."/>
            <person name="Jeon C.O."/>
        </authorList>
    </citation>
    <scope>NUCLEOTIDE SEQUENCE</scope>
    <source>
        <strain evidence="3">BL</strain>
    </source>
</reference>
<dbReference type="EMBL" id="JAOVZO020000020">
    <property type="protein sequence ID" value="MDC8015814.1"/>
    <property type="molecule type" value="Genomic_DNA"/>
</dbReference>
<comment type="caution">
    <text evidence="3">The sequence shown here is derived from an EMBL/GenBank/DDBJ whole genome shotgun (WGS) entry which is preliminary data.</text>
</comment>
<keyword evidence="1" id="KW-0732">Signal</keyword>
<feature type="signal peptide" evidence="1">
    <location>
        <begin position="1"/>
        <end position="22"/>
    </location>
</feature>
<sequence>MKSLLRFVIFGLLAAQATGAVAASGYRYLNVPEVIQEHSNWCWAAVSVDVLRWYNANPSQCAVANWALGRRDACGSTVFNWNSYANVTNGIYGGGGTIQGILSNWGVPSSGSAYALSWNAVVGDVNNNRPFVMRFGWYSGGGHFLVGYGYDDRSGTQRVGYMNPWPGEGYTWSNYNWTVSAAYDHSWTHTLRMNR</sequence>
<proteinExistence type="predicted"/>
<organism evidence="3 4">
    <name type="scientific">Tahibacter soli</name>
    <dbReference type="NCBI Taxonomy" id="2983605"/>
    <lineage>
        <taxon>Bacteria</taxon>
        <taxon>Pseudomonadati</taxon>
        <taxon>Pseudomonadota</taxon>
        <taxon>Gammaproteobacteria</taxon>
        <taxon>Lysobacterales</taxon>
        <taxon>Rhodanobacteraceae</taxon>
        <taxon>Tahibacter</taxon>
    </lineage>
</organism>
<accession>A0A9X3YPX8</accession>
<evidence type="ECO:0000256" key="1">
    <source>
        <dbReference type="SAM" id="SignalP"/>
    </source>
</evidence>
<gene>
    <name evidence="3" type="ORF">OD750_025085</name>
</gene>
<dbReference type="InterPro" id="IPR039564">
    <property type="entry name" value="Peptidase_C39-like"/>
</dbReference>